<dbReference type="OrthoDB" id="875405at2"/>
<feature type="transmembrane region" description="Helical" evidence="1">
    <location>
        <begin position="45"/>
        <end position="67"/>
    </location>
</feature>
<gene>
    <name evidence="2" type="ORF">DFQ01_11869</name>
</gene>
<evidence type="ECO:0000313" key="2">
    <source>
        <dbReference type="EMBL" id="PWV98434.1"/>
    </source>
</evidence>
<name>A0A2V2YPW5_9BACL</name>
<evidence type="ECO:0008006" key="4">
    <source>
        <dbReference type="Google" id="ProtNLM"/>
    </source>
</evidence>
<keyword evidence="1" id="KW-0812">Transmembrane</keyword>
<accession>A0A2V2YPW5</accession>
<dbReference type="AlphaFoldDB" id="A0A2V2YPW5"/>
<keyword evidence="1" id="KW-0472">Membrane</keyword>
<feature type="transmembrane region" description="Helical" evidence="1">
    <location>
        <begin position="73"/>
        <end position="91"/>
    </location>
</feature>
<evidence type="ECO:0000256" key="1">
    <source>
        <dbReference type="SAM" id="Phobius"/>
    </source>
</evidence>
<keyword evidence="3" id="KW-1185">Reference proteome</keyword>
<dbReference type="RefSeq" id="WP_110045648.1">
    <property type="nucleotide sequence ID" value="NZ_CP054609.1"/>
</dbReference>
<evidence type="ECO:0000313" key="3">
    <source>
        <dbReference type="Proteomes" id="UP000246635"/>
    </source>
</evidence>
<proteinExistence type="predicted"/>
<protein>
    <recommendedName>
        <fullName evidence="4">PH (Pleckstrin Homology) domain-containing protein</fullName>
    </recommendedName>
</protein>
<sequence>MFSLTRRQQAMLGDLQVFYHVFFRWGRPKENREEHVFTYHRRSMYVFLFLAILHEQVLEMVAFHYLFVQKLPATILTCTHVIHLYTILYMIGDYNLVRRGRVRLEDRQITINVGLRQSIQFNLDQIRDIRLVGGVHKFETSSSTMRVAATPRWFRSMIGVEDTITCEIVLDQPVDRIGLLGTKKRVSHIQLSLDDPSSFAQAVQQAL</sequence>
<organism evidence="2 3">
    <name type="scientific">Paenibacillus cellulosilyticus</name>
    <dbReference type="NCBI Taxonomy" id="375489"/>
    <lineage>
        <taxon>Bacteria</taxon>
        <taxon>Bacillati</taxon>
        <taxon>Bacillota</taxon>
        <taxon>Bacilli</taxon>
        <taxon>Bacillales</taxon>
        <taxon>Paenibacillaceae</taxon>
        <taxon>Paenibacillus</taxon>
    </lineage>
</organism>
<comment type="caution">
    <text evidence="2">The sequence shown here is derived from an EMBL/GenBank/DDBJ whole genome shotgun (WGS) entry which is preliminary data.</text>
</comment>
<reference evidence="2 3" key="1">
    <citation type="submission" date="2018-05" db="EMBL/GenBank/DDBJ databases">
        <title>Genomic Encyclopedia of Type Strains, Phase III (KMG-III): the genomes of soil and plant-associated and newly described type strains.</title>
        <authorList>
            <person name="Whitman W."/>
        </authorList>
    </citation>
    <scope>NUCLEOTIDE SEQUENCE [LARGE SCALE GENOMIC DNA]</scope>
    <source>
        <strain evidence="2 3">CECT 5696</strain>
    </source>
</reference>
<dbReference type="EMBL" id="QGTQ01000018">
    <property type="protein sequence ID" value="PWV98434.1"/>
    <property type="molecule type" value="Genomic_DNA"/>
</dbReference>
<dbReference type="Proteomes" id="UP000246635">
    <property type="component" value="Unassembled WGS sequence"/>
</dbReference>
<keyword evidence="1" id="KW-1133">Transmembrane helix</keyword>